<keyword evidence="3" id="KW-1185">Reference proteome</keyword>
<evidence type="ECO:0000313" key="2">
    <source>
        <dbReference type="EMBL" id="QJC55308.1"/>
    </source>
</evidence>
<sequence>MVVVAERDPSQDSEASSGFLGRWARRKNDVRQGREPAPEAPQKVITAVAPVSATSGKKSADLAAQTATNEKSKASEAVAPVEVVKPEPLTLQDAELLNRESDYTPFMARSVTPDVRNAAMKKLFTDPHFNVMDGLDIYIDDYSITSPMPASMLRQLASTKFLNFFADEEESAKPLASEPTAMNQEIEKIAPATPSELPNRHDNLDPLPAVPTAASTESGAIATPLPPATTAQPITSQHGQPDASQTDHDNLDLRLQPDHAATVQKLGHGT</sequence>
<evidence type="ECO:0000313" key="3">
    <source>
        <dbReference type="Proteomes" id="UP000502041"/>
    </source>
</evidence>
<evidence type="ECO:0008006" key="4">
    <source>
        <dbReference type="Google" id="ProtNLM"/>
    </source>
</evidence>
<organism evidence="2 3">
    <name type="scientific">Polaromonas vacuolata</name>
    <dbReference type="NCBI Taxonomy" id="37448"/>
    <lineage>
        <taxon>Bacteria</taxon>
        <taxon>Pseudomonadati</taxon>
        <taxon>Pseudomonadota</taxon>
        <taxon>Betaproteobacteria</taxon>
        <taxon>Burkholderiales</taxon>
        <taxon>Comamonadaceae</taxon>
        <taxon>Polaromonas</taxon>
    </lineage>
</organism>
<proteinExistence type="predicted"/>
<name>A0A6H2H628_9BURK</name>
<dbReference type="InterPro" id="IPR021735">
    <property type="entry name" value="DUF3306"/>
</dbReference>
<feature type="region of interest" description="Disordered" evidence="1">
    <location>
        <begin position="192"/>
        <end position="270"/>
    </location>
</feature>
<evidence type="ECO:0000256" key="1">
    <source>
        <dbReference type="SAM" id="MobiDB-lite"/>
    </source>
</evidence>
<reference evidence="2 3" key="1">
    <citation type="submission" date="2020-04" db="EMBL/GenBank/DDBJ databases">
        <title>Complete genome of a Psychrophilic, Marine, Gas Vacuolate Bacterium Polaromonas vacuolata KCTC 22033T.</title>
        <authorList>
            <person name="Hwang K."/>
            <person name="Kim K.M."/>
        </authorList>
    </citation>
    <scope>NUCLEOTIDE SEQUENCE [LARGE SCALE GENOMIC DNA]</scope>
    <source>
        <strain evidence="2 3">KCTC 22033</strain>
    </source>
</reference>
<feature type="compositionally biased region" description="Basic and acidic residues" evidence="1">
    <location>
        <begin position="26"/>
        <end position="37"/>
    </location>
</feature>
<dbReference type="EMBL" id="CP051461">
    <property type="protein sequence ID" value="QJC55308.1"/>
    <property type="molecule type" value="Genomic_DNA"/>
</dbReference>
<dbReference type="KEGG" id="pvac:HC248_00586"/>
<feature type="compositionally biased region" description="Basic and acidic residues" evidence="1">
    <location>
        <begin position="1"/>
        <end position="10"/>
    </location>
</feature>
<dbReference type="Proteomes" id="UP000502041">
    <property type="component" value="Chromosome"/>
</dbReference>
<feature type="compositionally biased region" description="Basic and acidic residues" evidence="1">
    <location>
        <begin position="245"/>
        <end position="257"/>
    </location>
</feature>
<accession>A0A6H2H628</accession>
<dbReference type="Pfam" id="PF11748">
    <property type="entry name" value="DUF3306"/>
    <property type="match status" value="1"/>
</dbReference>
<dbReference type="AlphaFoldDB" id="A0A6H2H628"/>
<gene>
    <name evidence="2" type="ORF">HC248_00586</name>
</gene>
<protein>
    <recommendedName>
        <fullName evidence="4">DUF3306 domain-containing protein</fullName>
    </recommendedName>
</protein>
<feature type="compositionally biased region" description="Low complexity" evidence="1">
    <location>
        <begin position="220"/>
        <end position="235"/>
    </location>
</feature>
<feature type="region of interest" description="Disordered" evidence="1">
    <location>
        <begin position="1"/>
        <end position="74"/>
    </location>
</feature>